<dbReference type="AlphaFoldDB" id="A0ABD3J5S4"/>
<evidence type="ECO:0000313" key="9">
    <source>
        <dbReference type="Proteomes" id="UP001634007"/>
    </source>
</evidence>
<dbReference type="SUPFAM" id="SSF90229">
    <property type="entry name" value="CCCH zinc finger"/>
    <property type="match status" value="5"/>
</dbReference>
<feature type="compositionally biased region" description="Basic and acidic residues" evidence="6">
    <location>
        <begin position="225"/>
        <end position="234"/>
    </location>
</feature>
<evidence type="ECO:0000256" key="6">
    <source>
        <dbReference type="SAM" id="MobiDB-lite"/>
    </source>
</evidence>
<evidence type="ECO:0000256" key="4">
    <source>
        <dbReference type="ARBA" id="ARBA00023125"/>
    </source>
</evidence>
<dbReference type="Gene3D" id="2.30.30.1190">
    <property type="match status" value="1"/>
</dbReference>
<evidence type="ECO:0000256" key="3">
    <source>
        <dbReference type="ARBA" id="ARBA00022833"/>
    </source>
</evidence>
<keyword evidence="4" id="KW-0238">DNA-binding</keyword>
<keyword evidence="1 5" id="KW-0479">Metal-binding</keyword>
<evidence type="ECO:0000256" key="2">
    <source>
        <dbReference type="ARBA" id="ARBA00022771"/>
    </source>
</evidence>
<feature type="region of interest" description="Disordered" evidence="6">
    <location>
        <begin position="1"/>
        <end position="46"/>
    </location>
</feature>
<dbReference type="EMBL" id="JBJKBG010000009">
    <property type="protein sequence ID" value="KAL3723031.1"/>
    <property type="molecule type" value="Genomic_DNA"/>
</dbReference>
<keyword evidence="9" id="KW-1185">Reference proteome</keyword>
<feature type="domain" description="C3H1-type" evidence="7">
    <location>
        <begin position="177"/>
        <end position="205"/>
    </location>
</feature>
<evidence type="ECO:0000259" key="7">
    <source>
        <dbReference type="PROSITE" id="PS50103"/>
    </source>
</evidence>
<dbReference type="InterPro" id="IPR000571">
    <property type="entry name" value="Znf_CCCH"/>
</dbReference>
<feature type="region of interest" description="Disordered" evidence="6">
    <location>
        <begin position="209"/>
        <end position="235"/>
    </location>
</feature>
<feature type="domain" description="C3H1-type" evidence="7">
    <location>
        <begin position="92"/>
        <end position="115"/>
    </location>
</feature>
<name>A0ABD3J5S4_EUCGL</name>
<accession>A0ABD3J5S4</accession>
<dbReference type="SMART" id="SM00356">
    <property type="entry name" value="ZnF_C3H1"/>
    <property type="match status" value="5"/>
</dbReference>
<gene>
    <name evidence="8" type="ORF">ACJRO7_035248</name>
</gene>
<dbReference type="GO" id="GO:0003677">
    <property type="term" value="F:DNA binding"/>
    <property type="evidence" value="ECO:0007669"/>
    <property type="project" value="UniProtKB-KW"/>
</dbReference>
<dbReference type="Gene3D" id="4.10.1000.10">
    <property type="entry name" value="Zinc finger, CCCH-type"/>
    <property type="match status" value="1"/>
</dbReference>
<dbReference type="Proteomes" id="UP001634007">
    <property type="component" value="Unassembled WGS sequence"/>
</dbReference>
<dbReference type="InterPro" id="IPR050974">
    <property type="entry name" value="Plant_ZF_CCCH"/>
</dbReference>
<feature type="zinc finger region" description="C3H1-type" evidence="5">
    <location>
        <begin position="131"/>
        <end position="159"/>
    </location>
</feature>
<dbReference type="InterPro" id="IPR036855">
    <property type="entry name" value="Znf_CCCH_sf"/>
</dbReference>
<sequence>MATFEGETEIFPSSLELLQRHRPARPDPDEQPPPFFPSPPPAVGPAVESALVEGMRNVALGEAGDGTGEEKDGNFDDRGPKSHYPFGIYARDCQFYVRNGWCKFGANCRFGHPVKRTGFEEKRERGEFLEPTKQIECKYYSTAGGCKFGEACRYSHSKERNEITDQPQLNFVGLPIRLGRAECPFYMQHGTCRYGIDCRFHHPDPTTVGDFSPDKTSANLAPVGREPKYPKEGPMEDSDYLRYNGILQEYLASRSLNTASGTQPYWDNGLSHVPRISQSSQKALAYPQERAGHSKGLLPPEEYPQRPGQPECAYFMKTGYCKYRHTCKFHHPKDRVSMVPSYYQTDKALPSSSDRRTCRNYAQFGLCKYGSACLFDHPVPEDSGSSSFGISPLEGPPAWF</sequence>
<keyword evidence="2 5" id="KW-0863">Zinc-finger</keyword>
<dbReference type="GO" id="GO:0003729">
    <property type="term" value="F:mRNA binding"/>
    <property type="evidence" value="ECO:0007669"/>
    <property type="project" value="UniProtKB-ARBA"/>
</dbReference>
<feature type="zinc finger region" description="C3H1-type" evidence="5">
    <location>
        <begin position="352"/>
        <end position="380"/>
    </location>
</feature>
<dbReference type="Gene3D" id="3.30.1370.210">
    <property type="match status" value="1"/>
</dbReference>
<feature type="zinc finger region" description="C3H1-type" evidence="5">
    <location>
        <begin position="306"/>
        <end position="334"/>
    </location>
</feature>
<evidence type="ECO:0000256" key="1">
    <source>
        <dbReference type="ARBA" id="ARBA00022723"/>
    </source>
</evidence>
<feature type="domain" description="C3H1-type" evidence="7">
    <location>
        <begin position="306"/>
        <end position="334"/>
    </location>
</feature>
<evidence type="ECO:0000313" key="8">
    <source>
        <dbReference type="EMBL" id="KAL3723031.1"/>
    </source>
</evidence>
<feature type="zinc finger region" description="C3H1-type" evidence="5">
    <location>
        <begin position="92"/>
        <end position="115"/>
    </location>
</feature>
<protein>
    <recommendedName>
        <fullName evidence="7">C3H1-type domain-containing protein</fullName>
    </recommendedName>
</protein>
<proteinExistence type="predicted"/>
<feature type="region of interest" description="Disordered" evidence="6">
    <location>
        <begin position="381"/>
        <end position="400"/>
    </location>
</feature>
<dbReference type="PROSITE" id="PS50103">
    <property type="entry name" value="ZF_C3H1"/>
    <property type="match status" value="5"/>
</dbReference>
<comment type="caution">
    <text evidence="8">The sequence shown here is derived from an EMBL/GenBank/DDBJ whole genome shotgun (WGS) entry which is preliminary data.</text>
</comment>
<feature type="domain" description="C3H1-type" evidence="7">
    <location>
        <begin position="131"/>
        <end position="159"/>
    </location>
</feature>
<organism evidence="8 9">
    <name type="scientific">Eucalyptus globulus</name>
    <name type="common">Tasmanian blue gum</name>
    <dbReference type="NCBI Taxonomy" id="34317"/>
    <lineage>
        <taxon>Eukaryota</taxon>
        <taxon>Viridiplantae</taxon>
        <taxon>Streptophyta</taxon>
        <taxon>Embryophyta</taxon>
        <taxon>Tracheophyta</taxon>
        <taxon>Spermatophyta</taxon>
        <taxon>Magnoliopsida</taxon>
        <taxon>eudicotyledons</taxon>
        <taxon>Gunneridae</taxon>
        <taxon>Pentapetalae</taxon>
        <taxon>rosids</taxon>
        <taxon>malvids</taxon>
        <taxon>Myrtales</taxon>
        <taxon>Myrtaceae</taxon>
        <taxon>Myrtoideae</taxon>
        <taxon>Eucalypteae</taxon>
        <taxon>Eucalyptus</taxon>
    </lineage>
</organism>
<keyword evidence="3 5" id="KW-0862">Zinc</keyword>
<reference evidence="8 9" key="1">
    <citation type="submission" date="2024-11" db="EMBL/GenBank/DDBJ databases">
        <title>Chromosome-level genome assembly of Eucalyptus globulus Labill. provides insights into its genome evolution.</title>
        <authorList>
            <person name="Li X."/>
        </authorList>
    </citation>
    <scope>NUCLEOTIDE SEQUENCE [LARGE SCALE GENOMIC DNA]</scope>
    <source>
        <strain evidence="8">CL2024</strain>
        <tissue evidence="8">Fresh tender leaves</tissue>
    </source>
</reference>
<feature type="compositionally biased region" description="Pro residues" evidence="6">
    <location>
        <begin position="31"/>
        <end position="43"/>
    </location>
</feature>
<feature type="domain" description="C3H1-type" evidence="7">
    <location>
        <begin position="352"/>
        <end position="380"/>
    </location>
</feature>
<feature type="zinc finger region" description="C3H1-type" evidence="5">
    <location>
        <begin position="177"/>
        <end position="205"/>
    </location>
</feature>
<dbReference type="PANTHER" id="PTHR12506:SF75">
    <property type="entry name" value="ZINC FINGER CCCH DOMAIN-CONTAINING PROTEIN 67-LIKE"/>
    <property type="match status" value="1"/>
</dbReference>
<dbReference type="GO" id="GO:0008270">
    <property type="term" value="F:zinc ion binding"/>
    <property type="evidence" value="ECO:0007669"/>
    <property type="project" value="UniProtKB-KW"/>
</dbReference>
<dbReference type="Pfam" id="PF00642">
    <property type="entry name" value="zf-CCCH"/>
    <property type="match status" value="5"/>
</dbReference>
<dbReference type="PANTHER" id="PTHR12506">
    <property type="entry name" value="PROTEIN PHOSPHATASE RELATED"/>
    <property type="match status" value="1"/>
</dbReference>
<evidence type="ECO:0000256" key="5">
    <source>
        <dbReference type="PROSITE-ProRule" id="PRU00723"/>
    </source>
</evidence>